<dbReference type="Gene3D" id="3.30.565.10">
    <property type="entry name" value="Histidine kinase-like ATPase, C-terminal domain"/>
    <property type="match status" value="1"/>
</dbReference>
<evidence type="ECO:0000256" key="7">
    <source>
        <dbReference type="ARBA" id="ARBA00022840"/>
    </source>
</evidence>
<evidence type="ECO:0000256" key="8">
    <source>
        <dbReference type="ARBA" id="ARBA00023012"/>
    </source>
</evidence>
<dbReference type="InterPro" id="IPR004358">
    <property type="entry name" value="Sig_transdc_His_kin-like_C"/>
</dbReference>
<dbReference type="Gene3D" id="3.30.450.20">
    <property type="entry name" value="PAS domain"/>
    <property type="match status" value="2"/>
</dbReference>
<feature type="domain" description="PAC" evidence="14">
    <location>
        <begin position="96"/>
        <end position="148"/>
    </location>
</feature>
<protein>
    <recommendedName>
        <fullName evidence="10">Sensor protein FixL</fullName>
        <ecNumber evidence="2">2.7.13.3</ecNumber>
    </recommendedName>
</protein>
<keyword evidence="3" id="KW-0597">Phosphoprotein</keyword>
<keyword evidence="16" id="KW-1185">Reference proteome</keyword>
<dbReference type="InterPro" id="IPR000014">
    <property type="entry name" value="PAS"/>
</dbReference>
<dbReference type="InterPro" id="IPR036890">
    <property type="entry name" value="HATPase_C_sf"/>
</dbReference>
<evidence type="ECO:0000313" key="15">
    <source>
        <dbReference type="EMBL" id="PCD01621.1"/>
    </source>
</evidence>
<dbReference type="GO" id="GO:0005524">
    <property type="term" value="F:ATP binding"/>
    <property type="evidence" value="ECO:0007669"/>
    <property type="project" value="UniProtKB-KW"/>
</dbReference>
<accession>A0A2A4AZL9</accession>
<dbReference type="SUPFAM" id="SSF55874">
    <property type="entry name" value="ATPase domain of HSP90 chaperone/DNA topoisomerase II/histidine kinase"/>
    <property type="match status" value="1"/>
</dbReference>
<dbReference type="NCBIfam" id="TIGR00229">
    <property type="entry name" value="sensory_box"/>
    <property type="match status" value="2"/>
</dbReference>
<dbReference type="SMART" id="SM00091">
    <property type="entry name" value="PAS"/>
    <property type="match status" value="2"/>
</dbReference>
<evidence type="ECO:0000256" key="3">
    <source>
        <dbReference type="ARBA" id="ARBA00022553"/>
    </source>
</evidence>
<keyword evidence="6 15" id="KW-0418">Kinase</keyword>
<gene>
    <name evidence="15" type="ORF">COC42_15950</name>
</gene>
<feature type="compositionally biased region" description="Basic and acidic residues" evidence="11">
    <location>
        <begin position="9"/>
        <end position="23"/>
    </location>
</feature>
<evidence type="ECO:0000256" key="2">
    <source>
        <dbReference type="ARBA" id="ARBA00012438"/>
    </source>
</evidence>
<dbReference type="SMART" id="SM00387">
    <property type="entry name" value="HATPase_c"/>
    <property type="match status" value="1"/>
</dbReference>
<dbReference type="EMBL" id="NWMW01000003">
    <property type="protein sequence ID" value="PCD01621.1"/>
    <property type="molecule type" value="Genomic_DNA"/>
</dbReference>
<dbReference type="InterPro" id="IPR005467">
    <property type="entry name" value="His_kinase_dom"/>
</dbReference>
<keyword evidence="4" id="KW-0808">Transferase</keyword>
<dbReference type="Pfam" id="PF00989">
    <property type="entry name" value="PAS"/>
    <property type="match status" value="1"/>
</dbReference>
<organism evidence="15 16">
    <name type="scientific">Sphingomonas spermidinifaciens</name>
    <dbReference type="NCBI Taxonomy" id="1141889"/>
    <lineage>
        <taxon>Bacteria</taxon>
        <taxon>Pseudomonadati</taxon>
        <taxon>Pseudomonadota</taxon>
        <taxon>Alphaproteobacteria</taxon>
        <taxon>Sphingomonadales</taxon>
        <taxon>Sphingomonadaceae</taxon>
        <taxon>Sphingomonas</taxon>
    </lineage>
</organism>
<dbReference type="EC" id="2.7.13.3" evidence="2"/>
<dbReference type="Proteomes" id="UP000218366">
    <property type="component" value="Unassembled WGS sequence"/>
</dbReference>
<evidence type="ECO:0000256" key="4">
    <source>
        <dbReference type="ARBA" id="ARBA00022679"/>
    </source>
</evidence>
<feature type="domain" description="PAS" evidence="13">
    <location>
        <begin position="149"/>
        <end position="219"/>
    </location>
</feature>
<dbReference type="PANTHER" id="PTHR43065:SF10">
    <property type="entry name" value="PEROXIDE STRESS-ACTIVATED HISTIDINE KINASE MAK3"/>
    <property type="match status" value="1"/>
</dbReference>
<dbReference type="AlphaFoldDB" id="A0A2A4AZL9"/>
<dbReference type="PROSITE" id="PS50109">
    <property type="entry name" value="HIS_KIN"/>
    <property type="match status" value="1"/>
</dbReference>
<dbReference type="Gene3D" id="1.10.287.130">
    <property type="match status" value="1"/>
</dbReference>
<dbReference type="CDD" id="cd00082">
    <property type="entry name" value="HisKA"/>
    <property type="match status" value="1"/>
</dbReference>
<dbReference type="InterPro" id="IPR003594">
    <property type="entry name" value="HATPase_dom"/>
</dbReference>
<evidence type="ECO:0000256" key="6">
    <source>
        <dbReference type="ARBA" id="ARBA00022777"/>
    </source>
</evidence>
<keyword evidence="7" id="KW-0067">ATP-binding</keyword>
<evidence type="ECO:0000313" key="16">
    <source>
        <dbReference type="Proteomes" id="UP000218366"/>
    </source>
</evidence>
<dbReference type="InterPro" id="IPR036097">
    <property type="entry name" value="HisK_dim/P_sf"/>
</dbReference>
<sequence>MRSGTQSIRVDRRRPQPRQPRSDAEQALAAFAANVTDRAILLVTYDGTIFYSNTGAERLFAGQRQAILGANISALVDRGVNGFGDDRASVLRGATMRFESEGMRFDGSRFAADVTVSLARPNGDRRLSFGYSISDITERKAAECALEANAAHMRSVLATVPDAMVVIDDHGLIQSFSAAAERLFGYTRNEVIGQNVQLLMSEECRASHDAYIAQYLSTGTRRVIGHDRIVLARRKDGSTFPIELSIGEAKGAYGRIFTWFVRDLSERRRQELRIRELQSELIHVSRLSAMGTMASILAHEINQPLTAISAYIDAARHMIDTMPSEAGRLSDALADATNEALRAGQIVRGLRSFVTRGKAERQREELGSLIEDAARLALLGPHPPGMRYRQQLDPDVTHVLADRVQIQQVLVNLIRNAVQAMRSSPDPKLTIRSKQCRDKVRISVSDTGCGVSDDCRADLFKAFTTTKADGFGIGLSISRTIVEAHGGQIWLDPAKSTGATFHFTLPLRDVNA</sequence>
<evidence type="ECO:0000259" key="13">
    <source>
        <dbReference type="PROSITE" id="PS50112"/>
    </source>
</evidence>
<keyword evidence="8" id="KW-0902">Two-component regulatory system</keyword>
<feature type="domain" description="Histidine kinase" evidence="12">
    <location>
        <begin position="296"/>
        <end position="509"/>
    </location>
</feature>
<dbReference type="GO" id="GO:0000155">
    <property type="term" value="F:phosphorelay sensor kinase activity"/>
    <property type="evidence" value="ECO:0007669"/>
    <property type="project" value="InterPro"/>
</dbReference>
<dbReference type="PROSITE" id="PS50113">
    <property type="entry name" value="PAC"/>
    <property type="match status" value="1"/>
</dbReference>
<comment type="caution">
    <text evidence="15">The sequence shown here is derived from an EMBL/GenBank/DDBJ whole genome shotgun (WGS) entry which is preliminary data.</text>
</comment>
<dbReference type="Pfam" id="PF00512">
    <property type="entry name" value="HisKA"/>
    <property type="match status" value="1"/>
</dbReference>
<feature type="region of interest" description="Disordered" evidence="11">
    <location>
        <begin position="1"/>
        <end position="23"/>
    </location>
</feature>
<dbReference type="PROSITE" id="PS50112">
    <property type="entry name" value="PAS"/>
    <property type="match status" value="1"/>
</dbReference>
<dbReference type="SUPFAM" id="SSF47384">
    <property type="entry name" value="Homodimeric domain of signal transducing histidine kinase"/>
    <property type="match status" value="1"/>
</dbReference>
<dbReference type="FunFam" id="3.30.450.20:FF:000060">
    <property type="entry name" value="Sensor protein FixL"/>
    <property type="match status" value="1"/>
</dbReference>
<evidence type="ECO:0000256" key="9">
    <source>
        <dbReference type="ARBA" id="ARBA00059827"/>
    </source>
</evidence>
<dbReference type="Pfam" id="PF02518">
    <property type="entry name" value="HATPase_c"/>
    <property type="match status" value="1"/>
</dbReference>
<dbReference type="SMART" id="SM00388">
    <property type="entry name" value="HisKA"/>
    <property type="match status" value="1"/>
</dbReference>
<dbReference type="InterPro" id="IPR000700">
    <property type="entry name" value="PAS-assoc_C"/>
</dbReference>
<dbReference type="PRINTS" id="PR00344">
    <property type="entry name" value="BCTRLSENSOR"/>
</dbReference>
<proteinExistence type="predicted"/>
<reference evidence="15 16" key="1">
    <citation type="submission" date="2017-09" db="EMBL/GenBank/DDBJ databases">
        <title>Sphingomonas spermidinifaciens 9NM-10, whole genome shotgun sequence.</title>
        <authorList>
            <person name="Feng G."/>
            <person name="Zhu H."/>
        </authorList>
    </citation>
    <scope>NUCLEOTIDE SEQUENCE [LARGE SCALE GENOMIC DNA]</scope>
    <source>
        <strain evidence="15 16">9NM-10</strain>
    </source>
</reference>
<dbReference type="Pfam" id="PF13426">
    <property type="entry name" value="PAS_9"/>
    <property type="match status" value="1"/>
</dbReference>
<evidence type="ECO:0000256" key="10">
    <source>
        <dbReference type="ARBA" id="ARBA00070616"/>
    </source>
</evidence>
<evidence type="ECO:0000256" key="1">
    <source>
        <dbReference type="ARBA" id="ARBA00000085"/>
    </source>
</evidence>
<dbReference type="OrthoDB" id="9789238at2"/>
<dbReference type="PANTHER" id="PTHR43065">
    <property type="entry name" value="SENSOR HISTIDINE KINASE"/>
    <property type="match status" value="1"/>
</dbReference>
<dbReference type="InterPro" id="IPR003661">
    <property type="entry name" value="HisK_dim/P_dom"/>
</dbReference>
<evidence type="ECO:0000256" key="11">
    <source>
        <dbReference type="SAM" id="MobiDB-lite"/>
    </source>
</evidence>
<name>A0A2A4AZL9_9SPHN</name>
<dbReference type="InterPro" id="IPR013767">
    <property type="entry name" value="PAS_fold"/>
</dbReference>
<keyword evidence="5" id="KW-0547">Nucleotide-binding</keyword>
<comment type="catalytic activity">
    <reaction evidence="1">
        <text>ATP + protein L-histidine = ADP + protein N-phospho-L-histidine.</text>
        <dbReference type="EC" id="2.7.13.3"/>
    </reaction>
</comment>
<evidence type="ECO:0000256" key="5">
    <source>
        <dbReference type="ARBA" id="ARBA00022741"/>
    </source>
</evidence>
<evidence type="ECO:0000259" key="12">
    <source>
        <dbReference type="PROSITE" id="PS50109"/>
    </source>
</evidence>
<dbReference type="Gene3D" id="6.10.250.2580">
    <property type="match status" value="1"/>
</dbReference>
<evidence type="ECO:0000259" key="14">
    <source>
        <dbReference type="PROSITE" id="PS50113"/>
    </source>
</evidence>
<comment type="function">
    <text evidence="9">Putative oxygen sensor; modulates the activity of FixJ, a transcriptional activator of nitrogen fixation fixK gene. FixL probably acts as a kinase that phosphorylates FixJ.</text>
</comment>
<dbReference type="SUPFAM" id="SSF55785">
    <property type="entry name" value="PYP-like sensor domain (PAS domain)"/>
    <property type="match status" value="2"/>
</dbReference>
<dbReference type="CDD" id="cd00130">
    <property type="entry name" value="PAS"/>
    <property type="match status" value="2"/>
</dbReference>
<dbReference type="GO" id="GO:0006355">
    <property type="term" value="P:regulation of DNA-templated transcription"/>
    <property type="evidence" value="ECO:0007669"/>
    <property type="project" value="InterPro"/>
</dbReference>
<dbReference type="InterPro" id="IPR035965">
    <property type="entry name" value="PAS-like_dom_sf"/>
</dbReference>